<evidence type="ECO:0000259" key="11">
    <source>
        <dbReference type="PROSITE" id="PS50892"/>
    </source>
</evidence>
<dbReference type="InterPro" id="IPR010908">
    <property type="entry name" value="Longin_dom"/>
</dbReference>
<dbReference type="Gene3D" id="3.30.450.50">
    <property type="entry name" value="Longin domain"/>
    <property type="match status" value="1"/>
</dbReference>
<proteinExistence type="inferred from homology"/>
<gene>
    <name evidence="12" type="primary">ykt6</name>
    <name evidence="12" type="ORF">AVEN_165591_1</name>
</gene>
<dbReference type="GO" id="GO:0006888">
    <property type="term" value="P:endoplasmic reticulum to Golgi vesicle-mediated transport"/>
    <property type="evidence" value="ECO:0007669"/>
    <property type="project" value="TreeGrafter"/>
</dbReference>
<comment type="similarity">
    <text evidence="2">Belongs to the synaptobrevin family.</text>
</comment>
<dbReference type="InterPro" id="IPR001388">
    <property type="entry name" value="Synaptobrevin-like"/>
</dbReference>
<dbReference type="SUPFAM" id="SSF64356">
    <property type="entry name" value="SNARE-like"/>
    <property type="match status" value="1"/>
</dbReference>
<evidence type="ECO:0000256" key="5">
    <source>
        <dbReference type="ARBA" id="ARBA00023139"/>
    </source>
</evidence>
<evidence type="ECO:0000313" key="12">
    <source>
        <dbReference type="EMBL" id="GBM30017.1"/>
    </source>
</evidence>
<dbReference type="Gene3D" id="1.20.5.110">
    <property type="match status" value="1"/>
</dbReference>
<dbReference type="PROSITE" id="PS50859">
    <property type="entry name" value="LONGIN"/>
    <property type="match status" value="1"/>
</dbReference>
<dbReference type="PANTHER" id="PTHR45806:SF1">
    <property type="entry name" value="SYNAPTOBREVIN HOMOLOG YKT6"/>
    <property type="match status" value="1"/>
</dbReference>
<comment type="caution">
    <text evidence="12">The sequence shown here is derived from an EMBL/GenBank/DDBJ whole genome shotgun (WGS) entry which is preliminary data.</text>
</comment>
<organism evidence="12 13">
    <name type="scientific">Araneus ventricosus</name>
    <name type="common">Orbweaver spider</name>
    <name type="synonym">Epeira ventricosa</name>
    <dbReference type="NCBI Taxonomy" id="182803"/>
    <lineage>
        <taxon>Eukaryota</taxon>
        <taxon>Metazoa</taxon>
        <taxon>Ecdysozoa</taxon>
        <taxon>Arthropoda</taxon>
        <taxon>Chelicerata</taxon>
        <taxon>Arachnida</taxon>
        <taxon>Araneae</taxon>
        <taxon>Araneomorphae</taxon>
        <taxon>Entelegynae</taxon>
        <taxon>Araneoidea</taxon>
        <taxon>Araneidae</taxon>
        <taxon>Araneus</taxon>
    </lineage>
</organism>
<evidence type="ECO:0000256" key="8">
    <source>
        <dbReference type="ARBA" id="ARBA00046278"/>
    </source>
</evidence>
<evidence type="ECO:0000256" key="6">
    <source>
        <dbReference type="ARBA" id="ARBA00023288"/>
    </source>
</evidence>
<keyword evidence="13" id="KW-1185">Reference proteome</keyword>
<dbReference type="PRINTS" id="PR00219">
    <property type="entry name" value="SYNAPTOBREVN"/>
</dbReference>
<dbReference type="AlphaFoldDB" id="A0A4Y2ENB0"/>
<keyword evidence="6" id="KW-0449">Lipoprotein</keyword>
<evidence type="ECO:0000259" key="10">
    <source>
        <dbReference type="PROSITE" id="PS50859"/>
    </source>
</evidence>
<dbReference type="SMART" id="SM01270">
    <property type="entry name" value="Longin"/>
    <property type="match status" value="1"/>
</dbReference>
<evidence type="ECO:0000256" key="4">
    <source>
        <dbReference type="ARBA" id="ARBA00023136"/>
    </source>
</evidence>
<dbReference type="InterPro" id="IPR042855">
    <property type="entry name" value="V_SNARE_CC"/>
</dbReference>
<evidence type="ECO:0000256" key="9">
    <source>
        <dbReference type="PROSITE-ProRule" id="PRU00290"/>
    </source>
</evidence>
<dbReference type="GO" id="GO:0005794">
    <property type="term" value="C:Golgi apparatus"/>
    <property type="evidence" value="ECO:0007669"/>
    <property type="project" value="UniProtKB-SubCell"/>
</dbReference>
<dbReference type="PANTHER" id="PTHR45806">
    <property type="entry name" value="SYNAPTOBREVIN HOMOLOG YKT6"/>
    <property type="match status" value="1"/>
</dbReference>
<evidence type="ECO:0000313" key="13">
    <source>
        <dbReference type="Proteomes" id="UP000499080"/>
    </source>
</evidence>
<name>A0A4Y2ENB0_ARAVE</name>
<comment type="subcellular location">
    <subcellularLocation>
        <location evidence="8">Endomembrane system</location>
        <topology evidence="8">Lipid-anchor</topology>
        <orientation evidence="8">Cytoplasmic side</orientation>
    </subcellularLocation>
    <subcellularLocation>
        <location evidence="1">Golgi apparatus</location>
        <location evidence="1">trans-Golgi network membrane</location>
    </subcellularLocation>
</comment>
<dbReference type="Proteomes" id="UP000499080">
    <property type="component" value="Unassembled WGS sequence"/>
</dbReference>
<evidence type="ECO:0000256" key="2">
    <source>
        <dbReference type="ARBA" id="ARBA00008025"/>
    </source>
</evidence>
<keyword evidence="4" id="KW-0472">Membrane</keyword>
<reference evidence="12 13" key="1">
    <citation type="journal article" date="2019" name="Sci. Rep.">
        <title>Orb-weaving spider Araneus ventricosus genome elucidates the spidroin gene catalogue.</title>
        <authorList>
            <person name="Kono N."/>
            <person name="Nakamura H."/>
            <person name="Ohtoshi R."/>
            <person name="Moran D.A.P."/>
            <person name="Shinohara A."/>
            <person name="Yoshida Y."/>
            <person name="Fujiwara M."/>
            <person name="Mori M."/>
            <person name="Tomita M."/>
            <person name="Arakawa K."/>
        </authorList>
    </citation>
    <scope>NUCLEOTIDE SEQUENCE [LARGE SCALE GENOMIC DNA]</scope>
</reference>
<dbReference type="EMBL" id="BGPR01000650">
    <property type="protein sequence ID" value="GBM30017.1"/>
    <property type="molecule type" value="Genomic_DNA"/>
</dbReference>
<keyword evidence="9" id="KW-0175">Coiled coil</keyword>
<dbReference type="OrthoDB" id="27923at2759"/>
<dbReference type="PROSITE" id="PS50892">
    <property type="entry name" value="V_SNARE"/>
    <property type="match status" value="1"/>
</dbReference>
<evidence type="ECO:0000256" key="7">
    <source>
        <dbReference type="ARBA" id="ARBA00023289"/>
    </source>
</evidence>
<evidence type="ECO:0000256" key="3">
    <source>
        <dbReference type="ARBA" id="ARBA00022481"/>
    </source>
</evidence>
<sequence length="198" mass="22464">MVKMYYLAVIRKQDLKGAILCSSSDFSNFGYFQKKSVKEFMRFSSLMLVGRTDPETKVSVREQPYVCHAFVTSDDLAAAAVTDDEYPPNVAHLCLNQLLSDFTTHFQTTTWQSAQNSLEYPEMKVIFEKFNSPKDLDSLTVVQGQLDDTKIILHQTLDSILRRGEKLDDLVSKADDLSLQAKTFYKGAKKTNACCSRF</sequence>
<dbReference type="CDD" id="cd14824">
    <property type="entry name" value="Longin"/>
    <property type="match status" value="1"/>
</dbReference>
<dbReference type="Pfam" id="PF00957">
    <property type="entry name" value="Synaptobrevin"/>
    <property type="match status" value="1"/>
</dbReference>
<protein>
    <submittedName>
        <fullName evidence="12">Synaptobrevin YKT6</fullName>
    </submittedName>
</protein>
<dbReference type="InterPro" id="IPR011012">
    <property type="entry name" value="Longin-like_dom_sf"/>
</dbReference>
<feature type="domain" description="Longin" evidence="10">
    <location>
        <begin position="8"/>
        <end position="131"/>
    </location>
</feature>
<evidence type="ECO:0000256" key="1">
    <source>
        <dbReference type="ARBA" id="ARBA00004198"/>
    </source>
</evidence>
<dbReference type="SUPFAM" id="SSF58038">
    <property type="entry name" value="SNARE fusion complex"/>
    <property type="match status" value="1"/>
</dbReference>
<dbReference type="Pfam" id="PF13774">
    <property type="entry name" value="Longin"/>
    <property type="match status" value="1"/>
</dbReference>
<dbReference type="GO" id="GO:0005484">
    <property type="term" value="F:SNAP receptor activity"/>
    <property type="evidence" value="ECO:0007669"/>
    <property type="project" value="TreeGrafter"/>
</dbReference>
<keyword evidence="7" id="KW-0636">Prenylation</keyword>
<dbReference type="GO" id="GO:0016020">
    <property type="term" value="C:membrane"/>
    <property type="evidence" value="ECO:0007669"/>
    <property type="project" value="InterPro"/>
</dbReference>
<keyword evidence="3" id="KW-0488">Methylation</keyword>
<accession>A0A4Y2ENB0</accession>
<feature type="domain" description="V-SNARE coiled-coil homology" evidence="11">
    <location>
        <begin position="138"/>
        <end position="198"/>
    </location>
</feature>
<keyword evidence="5" id="KW-0564">Palmitate</keyword>